<dbReference type="Proteomes" id="UP000000763">
    <property type="component" value="Chromosome 2"/>
</dbReference>
<dbReference type="EMBL" id="AP005412">
    <property type="protein sequence ID" value="BAD38051.1"/>
    <property type="molecule type" value="Genomic_DNA"/>
</dbReference>
<feature type="compositionally biased region" description="Basic residues" evidence="1">
    <location>
        <begin position="48"/>
        <end position="65"/>
    </location>
</feature>
<reference evidence="3" key="2">
    <citation type="journal article" date="2008" name="Nucleic Acids Res.">
        <title>The rice annotation project database (RAP-DB): 2008 update.</title>
        <authorList>
            <consortium name="The rice annotation project (RAP)"/>
        </authorList>
    </citation>
    <scope>GENOME REANNOTATION</scope>
    <source>
        <strain evidence="3">cv. Nipponbare</strain>
    </source>
</reference>
<evidence type="ECO:0000313" key="3">
    <source>
        <dbReference type="Proteomes" id="UP000000763"/>
    </source>
</evidence>
<reference evidence="3" key="1">
    <citation type="journal article" date="2005" name="Nature">
        <title>The map-based sequence of the rice genome.</title>
        <authorList>
            <consortium name="International rice genome sequencing project (IRGSP)"/>
            <person name="Matsumoto T."/>
            <person name="Wu J."/>
            <person name="Kanamori H."/>
            <person name="Katayose Y."/>
            <person name="Fujisawa M."/>
            <person name="Namiki N."/>
            <person name="Mizuno H."/>
            <person name="Yamamoto K."/>
            <person name="Antonio B.A."/>
            <person name="Baba T."/>
            <person name="Sakata K."/>
            <person name="Nagamura Y."/>
            <person name="Aoki H."/>
            <person name="Arikawa K."/>
            <person name="Arita K."/>
            <person name="Bito T."/>
            <person name="Chiden Y."/>
            <person name="Fujitsuka N."/>
            <person name="Fukunaka R."/>
            <person name="Hamada M."/>
            <person name="Harada C."/>
            <person name="Hayashi A."/>
            <person name="Hijishita S."/>
            <person name="Honda M."/>
            <person name="Hosokawa S."/>
            <person name="Ichikawa Y."/>
            <person name="Idonuma A."/>
            <person name="Iijima M."/>
            <person name="Ikeda M."/>
            <person name="Ikeno M."/>
            <person name="Ito K."/>
            <person name="Ito S."/>
            <person name="Ito T."/>
            <person name="Ito Y."/>
            <person name="Ito Y."/>
            <person name="Iwabuchi A."/>
            <person name="Kamiya K."/>
            <person name="Karasawa W."/>
            <person name="Kurita K."/>
            <person name="Katagiri S."/>
            <person name="Kikuta A."/>
            <person name="Kobayashi H."/>
            <person name="Kobayashi N."/>
            <person name="Machita K."/>
            <person name="Maehara T."/>
            <person name="Masukawa M."/>
            <person name="Mizubayashi T."/>
            <person name="Mukai Y."/>
            <person name="Nagasaki H."/>
            <person name="Nagata Y."/>
            <person name="Naito S."/>
            <person name="Nakashima M."/>
            <person name="Nakama Y."/>
            <person name="Nakamichi Y."/>
            <person name="Nakamura M."/>
            <person name="Meguro A."/>
            <person name="Negishi M."/>
            <person name="Ohta I."/>
            <person name="Ohta T."/>
            <person name="Okamoto M."/>
            <person name="Ono N."/>
            <person name="Saji S."/>
            <person name="Sakaguchi M."/>
            <person name="Sakai K."/>
            <person name="Shibata M."/>
            <person name="Shimokawa T."/>
            <person name="Song J."/>
            <person name="Takazaki Y."/>
            <person name="Terasawa K."/>
            <person name="Tsugane M."/>
            <person name="Tsuji K."/>
            <person name="Ueda S."/>
            <person name="Waki K."/>
            <person name="Yamagata H."/>
            <person name="Yamamoto M."/>
            <person name="Yamamoto S."/>
            <person name="Yamane H."/>
            <person name="Yoshiki S."/>
            <person name="Yoshihara R."/>
            <person name="Yukawa K."/>
            <person name="Zhong H."/>
            <person name="Yano M."/>
            <person name="Yuan Q."/>
            <person name="Ouyang S."/>
            <person name="Liu J."/>
            <person name="Jones K.M."/>
            <person name="Gansberger K."/>
            <person name="Moffat K."/>
            <person name="Hill J."/>
            <person name="Bera J."/>
            <person name="Fadrosh D."/>
            <person name="Jin S."/>
            <person name="Johri S."/>
            <person name="Kim M."/>
            <person name="Overton L."/>
            <person name="Reardon M."/>
            <person name="Tsitrin T."/>
            <person name="Vuong H."/>
            <person name="Weaver B."/>
            <person name="Ciecko A."/>
            <person name="Tallon L."/>
            <person name="Jackson J."/>
            <person name="Pai G."/>
            <person name="Aken S.V."/>
            <person name="Utterback T."/>
            <person name="Reidmuller S."/>
            <person name="Feldblyum T."/>
            <person name="Hsiao J."/>
            <person name="Zismann V."/>
            <person name="Iobst S."/>
            <person name="de Vazeille A.R."/>
            <person name="Buell C.R."/>
            <person name="Ying K."/>
            <person name="Li Y."/>
            <person name="Lu T."/>
            <person name="Huang Y."/>
            <person name="Zhao Q."/>
            <person name="Feng Q."/>
            <person name="Zhang L."/>
            <person name="Zhu J."/>
            <person name="Weng Q."/>
            <person name="Mu J."/>
            <person name="Lu Y."/>
            <person name="Fan D."/>
            <person name="Liu Y."/>
            <person name="Guan J."/>
            <person name="Zhang Y."/>
            <person name="Yu S."/>
            <person name="Liu X."/>
            <person name="Zhang Y."/>
            <person name="Hong G."/>
            <person name="Han B."/>
            <person name="Choisne N."/>
            <person name="Demange N."/>
            <person name="Orjeda G."/>
            <person name="Samain S."/>
            <person name="Cattolico L."/>
            <person name="Pelletier E."/>
            <person name="Couloux A."/>
            <person name="Segurens B."/>
            <person name="Wincker P."/>
            <person name="D'Hont A."/>
            <person name="Scarpelli C."/>
            <person name="Weissenbach J."/>
            <person name="Salanoubat M."/>
            <person name="Quetier F."/>
            <person name="Yu Y."/>
            <person name="Kim H.R."/>
            <person name="Rambo T."/>
            <person name="Currie J."/>
            <person name="Collura K."/>
            <person name="Luo M."/>
            <person name="Yang T."/>
            <person name="Ammiraju J.S.S."/>
            <person name="Engler F."/>
            <person name="Soderlund C."/>
            <person name="Wing R.A."/>
            <person name="Palmer L.E."/>
            <person name="de la Bastide M."/>
            <person name="Spiegel L."/>
            <person name="Nascimento L."/>
            <person name="Zutavern T."/>
            <person name="O'Shaughnessy A."/>
            <person name="Dike S."/>
            <person name="Dedhia N."/>
            <person name="Preston R."/>
            <person name="Balija V."/>
            <person name="McCombie W.R."/>
            <person name="Chow T."/>
            <person name="Chen H."/>
            <person name="Chung M."/>
            <person name="Chen C."/>
            <person name="Shaw J."/>
            <person name="Wu H."/>
            <person name="Hsiao K."/>
            <person name="Chao Y."/>
            <person name="Chu M."/>
            <person name="Cheng C."/>
            <person name="Hour A."/>
            <person name="Lee P."/>
            <person name="Lin S."/>
            <person name="Lin Y."/>
            <person name="Liou J."/>
            <person name="Liu S."/>
            <person name="Hsing Y."/>
            <person name="Raghuvanshi S."/>
            <person name="Mohanty A."/>
            <person name="Bharti A.K."/>
            <person name="Gaur A."/>
            <person name="Gupta V."/>
            <person name="Kumar D."/>
            <person name="Ravi V."/>
            <person name="Vij S."/>
            <person name="Kapur A."/>
            <person name="Khurana P."/>
            <person name="Khurana P."/>
            <person name="Khurana J.P."/>
            <person name="Tyagi A.K."/>
            <person name="Gaikwad K."/>
            <person name="Singh A."/>
            <person name="Dalal V."/>
            <person name="Srivastava S."/>
            <person name="Dixit A."/>
            <person name="Pal A.K."/>
            <person name="Ghazi I.A."/>
            <person name="Yadav M."/>
            <person name="Pandit A."/>
            <person name="Bhargava A."/>
            <person name="Sureshbabu K."/>
            <person name="Batra K."/>
            <person name="Sharma T.R."/>
            <person name="Mohapatra T."/>
            <person name="Singh N.K."/>
            <person name="Messing J."/>
            <person name="Nelson A.B."/>
            <person name="Fuks G."/>
            <person name="Kavchok S."/>
            <person name="Keizer G."/>
            <person name="Linton E."/>
            <person name="Llaca V."/>
            <person name="Song R."/>
            <person name="Tanyolac B."/>
            <person name="Young S."/>
            <person name="Ho-Il K."/>
            <person name="Hahn J.H."/>
            <person name="Sangsakoo G."/>
            <person name="Vanavichit A."/>
            <person name="de Mattos Luiz.A.T."/>
            <person name="Zimmer P.D."/>
            <person name="Malone G."/>
            <person name="Dellagostin O."/>
            <person name="de Oliveira A.C."/>
            <person name="Bevan M."/>
            <person name="Bancroft I."/>
            <person name="Minx P."/>
            <person name="Cordum H."/>
            <person name="Wilson R."/>
            <person name="Cheng Z."/>
            <person name="Jin W."/>
            <person name="Jiang J."/>
            <person name="Leong S.A."/>
            <person name="Iwama H."/>
            <person name="Gojobori T."/>
            <person name="Itoh T."/>
            <person name="Niimura Y."/>
            <person name="Fujii Y."/>
            <person name="Habara T."/>
            <person name="Sakai H."/>
            <person name="Sato Y."/>
            <person name="Wilson G."/>
            <person name="Kumar K."/>
            <person name="McCouch S."/>
            <person name="Juretic N."/>
            <person name="Hoen D."/>
            <person name="Wright S."/>
            <person name="Bruskiewich R."/>
            <person name="Bureau T."/>
            <person name="Miyao A."/>
            <person name="Hirochika H."/>
            <person name="Nishikawa T."/>
            <person name="Kadowaki K."/>
            <person name="Sugiura M."/>
            <person name="Burr B."/>
            <person name="Sasaki T."/>
        </authorList>
    </citation>
    <scope>NUCLEOTIDE SEQUENCE [LARGE SCALE GENOMIC DNA]</scope>
    <source>
        <strain evidence="3">cv. Nipponbare</strain>
    </source>
</reference>
<gene>
    <name evidence="2" type="primary">OSJNBa0050G13.18</name>
</gene>
<name>Q67UW8_ORYSJ</name>
<proteinExistence type="predicted"/>
<protein>
    <submittedName>
        <fullName evidence="2">Uncharacterized protein</fullName>
    </submittedName>
</protein>
<feature type="compositionally biased region" description="Basic and acidic residues" evidence="1">
    <location>
        <begin position="76"/>
        <end position="86"/>
    </location>
</feature>
<sequence>MLHHNPKNKKEESLRINPLQHKNNSQIGSDPQNPSPQNRTGNHQIKTTTKKTKRKNHINKKRRETHRSSSSSSDLGESRCNDMHFR</sequence>
<feature type="compositionally biased region" description="Polar residues" evidence="1">
    <location>
        <begin position="20"/>
        <end position="44"/>
    </location>
</feature>
<organism evidence="2 3">
    <name type="scientific">Oryza sativa subsp. japonica</name>
    <name type="common">Rice</name>
    <dbReference type="NCBI Taxonomy" id="39947"/>
    <lineage>
        <taxon>Eukaryota</taxon>
        <taxon>Viridiplantae</taxon>
        <taxon>Streptophyta</taxon>
        <taxon>Embryophyta</taxon>
        <taxon>Tracheophyta</taxon>
        <taxon>Spermatophyta</taxon>
        <taxon>Magnoliopsida</taxon>
        <taxon>Liliopsida</taxon>
        <taxon>Poales</taxon>
        <taxon>Poaceae</taxon>
        <taxon>BOP clade</taxon>
        <taxon>Oryzoideae</taxon>
        <taxon>Oryzeae</taxon>
        <taxon>Oryzinae</taxon>
        <taxon>Oryza</taxon>
        <taxon>Oryza sativa</taxon>
    </lineage>
</organism>
<evidence type="ECO:0000256" key="1">
    <source>
        <dbReference type="SAM" id="MobiDB-lite"/>
    </source>
</evidence>
<dbReference type="AlphaFoldDB" id="Q67UW8"/>
<accession>Q67UW8</accession>
<feature type="region of interest" description="Disordered" evidence="1">
    <location>
        <begin position="1"/>
        <end position="86"/>
    </location>
</feature>
<evidence type="ECO:0000313" key="2">
    <source>
        <dbReference type="EMBL" id="BAD38051.1"/>
    </source>
</evidence>